<dbReference type="PANTHER" id="PTHR47894:SF1">
    <property type="entry name" value="HTH-TYPE TRANSCRIPTIONAL REGULATOR VQSM"/>
    <property type="match status" value="1"/>
</dbReference>
<dbReference type="RefSeq" id="WP_394841110.1">
    <property type="nucleotide sequence ID" value="NZ_CP089982.1"/>
</dbReference>
<evidence type="ECO:0000256" key="1">
    <source>
        <dbReference type="ARBA" id="ARBA00023015"/>
    </source>
</evidence>
<dbReference type="InterPro" id="IPR009057">
    <property type="entry name" value="Homeodomain-like_sf"/>
</dbReference>
<dbReference type="SUPFAM" id="SSF46689">
    <property type="entry name" value="Homeodomain-like"/>
    <property type="match status" value="1"/>
</dbReference>
<evidence type="ECO:0000259" key="4">
    <source>
        <dbReference type="PROSITE" id="PS01124"/>
    </source>
</evidence>
<dbReference type="InterPro" id="IPR032710">
    <property type="entry name" value="NTF2-like_dom_sf"/>
</dbReference>
<keyword evidence="6" id="KW-1185">Reference proteome</keyword>
<proteinExistence type="predicted"/>
<accession>A0ABZ2JVJ5</accession>
<protein>
    <submittedName>
        <fullName evidence="5">Helix-turn-helix domain-containing protein</fullName>
    </submittedName>
</protein>
<reference evidence="5 6" key="1">
    <citation type="submission" date="2021-12" db="EMBL/GenBank/DDBJ databases">
        <title>Discovery of the Pendulisporaceae a myxobacterial family with distinct sporulation behavior and unique specialized metabolism.</title>
        <authorList>
            <person name="Garcia R."/>
            <person name="Popoff A."/>
            <person name="Bader C.D."/>
            <person name="Loehr J."/>
            <person name="Walesch S."/>
            <person name="Walt C."/>
            <person name="Boldt J."/>
            <person name="Bunk B."/>
            <person name="Haeckl F.J.F.P.J."/>
            <person name="Gunesch A.P."/>
            <person name="Birkelbach J."/>
            <person name="Nuebel U."/>
            <person name="Pietschmann T."/>
            <person name="Bach T."/>
            <person name="Mueller R."/>
        </authorList>
    </citation>
    <scope>NUCLEOTIDE SEQUENCE [LARGE SCALE GENOMIC DNA]</scope>
    <source>
        <strain evidence="5 6">MSr12523</strain>
    </source>
</reference>
<keyword evidence="2" id="KW-0238">DNA-binding</keyword>
<feature type="domain" description="HTH araC/xylS-type" evidence="4">
    <location>
        <begin position="174"/>
        <end position="271"/>
    </location>
</feature>
<dbReference type="Proteomes" id="UP001379533">
    <property type="component" value="Chromosome"/>
</dbReference>
<sequence length="282" mass="32332">MHRNIHGYVVARYLGEVWNRGRIELLDELVHAEYVGHQSGRPVPCVGACALARVVRAARVAFPDLRFEILDQIQDADRVVVRCSKRAKYAEASDACIDIEQMLLFRFQEGKIIEQWSTVLFSSYDNELAFTRMVEWMLEPHELEFRTAAQAARSGAESAVRIPFLPHVRACIRESFDGANERDETRAPEMKDVARRIGMSPRTLQRRLQQVGTTFKQEVDGIRQELACEYLAKTARPLKEIALQLGFFEATSFFRSFRRWTRMSPLQFRLRAGGVDSAFTSA</sequence>
<dbReference type="Pfam" id="PF07366">
    <property type="entry name" value="SnoaL"/>
    <property type="match status" value="1"/>
</dbReference>
<dbReference type="SMART" id="SM00342">
    <property type="entry name" value="HTH_ARAC"/>
    <property type="match status" value="1"/>
</dbReference>
<organism evidence="5 6">
    <name type="scientific">Pendulispora brunnea</name>
    <dbReference type="NCBI Taxonomy" id="2905690"/>
    <lineage>
        <taxon>Bacteria</taxon>
        <taxon>Pseudomonadati</taxon>
        <taxon>Myxococcota</taxon>
        <taxon>Myxococcia</taxon>
        <taxon>Myxococcales</taxon>
        <taxon>Sorangiineae</taxon>
        <taxon>Pendulisporaceae</taxon>
        <taxon>Pendulispora</taxon>
    </lineage>
</organism>
<dbReference type="Gene3D" id="3.10.450.50">
    <property type="match status" value="1"/>
</dbReference>
<keyword evidence="3" id="KW-0804">Transcription</keyword>
<dbReference type="Pfam" id="PF12833">
    <property type="entry name" value="HTH_18"/>
    <property type="match status" value="1"/>
</dbReference>
<dbReference type="EMBL" id="CP089982">
    <property type="protein sequence ID" value="WXA90497.1"/>
    <property type="molecule type" value="Genomic_DNA"/>
</dbReference>
<evidence type="ECO:0000256" key="3">
    <source>
        <dbReference type="ARBA" id="ARBA00023163"/>
    </source>
</evidence>
<dbReference type="SUPFAM" id="SSF54427">
    <property type="entry name" value="NTF2-like"/>
    <property type="match status" value="1"/>
</dbReference>
<dbReference type="Gene3D" id="1.10.10.60">
    <property type="entry name" value="Homeodomain-like"/>
    <property type="match status" value="1"/>
</dbReference>
<name>A0ABZ2JVJ5_9BACT</name>
<evidence type="ECO:0000313" key="6">
    <source>
        <dbReference type="Proteomes" id="UP001379533"/>
    </source>
</evidence>
<keyword evidence="1" id="KW-0805">Transcription regulation</keyword>
<dbReference type="PROSITE" id="PS01124">
    <property type="entry name" value="HTH_ARAC_FAMILY_2"/>
    <property type="match status" value="1"/>
</dbReference>
<gene>
    <name evidence="5" type="ORF">LZC95_29075</name>
</gene>
<dbReference type="InterPro" id="IPR009959">
    <property type="entry name" value="Cyclase_SnoaL-like"/>
</dbReference>
<evidence type="ECO:0000313" key="5">
    <source>
        <dbReference type="EMBL" id="WXA90497.1"/>
    </source>
</evidence>
<dbReference type="InterPro" id="IPR018060">
    <property type="entry name" value="HTH_AraC"/>
</dbReference>
<evidence type="ECO:0000256" key="2">
    <source>
        <dbReference type="ARBA" id="ARBA00023125"/>
    </source>
</evidence>
<dbReference type="PANTHER" id="PTHR47894">
    <property type="entry name" value="HTH-TYPE TRANSCRIPTIONAL REGULATOR GADX"/>
    <property type="match status" value="1"/>
</dbReference>